<organism evidence="1 2">
    <name type="scientific">Pluteus cervinus</name>
    <dbReference type="NCBI Taxonomy" id="181527"/>
    <lineage>
        <taxon>Eukaryota</taxon>
        <taxon>Fungi</taxon>
        <taxon>Dikarya</taxon>
        <taxon>Basidiomycota</taxon>
        <taxon>Agaricomycotina</taxon>
        <taxon>Agaricomycetes</taxon>
        <taxon>Agaricomycetidae</taxon>
        <taxon>Agaricales</taxon>
        <taxon>Pluteineae</taxon>
        <taxon>Pluteaceae</taxon>
        <taxon>Pluteus</taxon>
    </lineage>
</organism>
<sequence>MESPTPQTSSPILTLPTELLARIFLFCVPMSFKKLSSDLGHVCKQWRLTALTTPELWASVVFSRPKWTSEMLIRARLAPLILRADLKQQSSEIVVPIITQNISRLRILELTAARSALTELLKDLISEAPALESLSLGTDQTPVDRFQIPDSILPQPTRNPLLWHLKLSGCAFAWDSPRYLQLTKLELHNISKMQRFNLSGLLGFLLLIPRLLDLVLVNSLPAVTEGSLIDLPYLTTLMLEDEMDRVVCVLRHLSFPDTVLSQFNLHTPSTWSREEEFYGLLRKLYPRINQRNLTFSLTCSNQTLSFALIKESGRSIISFSVSGRSIRYWSSWSFAKLVTIFPPVNIKTLILGTSTTTVPTTYDKSHKDDLGVQMNNWALLSTLAGVETLHILDHPPVMFLECLLERAMNCIGVCVRWSTSHVGPDGQGRQFLPRLKNLTLSGVNFSRPMAANCPTVYEVIISYLWARKRFGSPLISARLEGSCLNIYREDLARLEYMVDVTFALRKDGLPTGRLLDFEYNPQAAVISVFTRLQTLLILRNQLPEKEES</sequence>
<proteinExistence type="predicted"/>
<name>A0ACD3AEE0_9AGAR</name>
<dbReference type="EMBL" id="ML208489">
    <property type="protein sequence ID" value="TFK64112.1"/>
    <property type="molecule type" value="Genomic_DNA"/>
</dbReference>
<gene>
    <name evidence="1" type="ORF">BDN72DRAFT_901851</name>
</gene>
<protein>
    <submittedName>
        <fullName evidence="1">Uncharacterized protein</fullName>
    </submittedName>
</protein>
<evidence type="ECO:0000313" key="1">
    <source>
        <dbReference type="EMBL" id="TFK64112.1"/>
    </source>
</evidence>
<keyword evidence="2" id="KW-1185">Reference proteome</keyword>
<evidence type="ECO:0000313" key="2">
    <source>
        <dbReference type="Proteomes" id="UP000308600"/>
    </source>
</evidence>
<dbReference type="Proteomes" id="UP000308600">
    <property type="component" value="Unassembled WGS sequence"/>
</dbReference>
<accession>A0ACD3AEE0</accession>
<reference evidence="1 2" key="1">
    <citation type="journal article" date="2019" name="Nat. Ecol. Evol.">
        <title>Megaphylogeny resolves global patterns of mushroom evolution.</title>
        <authorList>
            <person name="Varga T."/>
            <person name="Krizsan K."/>
            <person name="Foldi C."/>
            <person name="Dima B."/>
            <person name="Sanchez-Garcia M."/>
            <person name="Sanchez-Ramirez S."/>
            <person name="Szollosi G.J."/>
            <person name="Szarkandi J.G."/>
            <person name="Papp V."/>
            <person name="Albert L."/>
            <person name="Andreopoulos W."/>
            <person name="Angelini C."/>
            <person name="Antonin V."/>
            <person name="Barry K.W."/>
            <person name="Bougher N.L."/>
            <person name="Buchanan P."/>
            <person name="Buyck B."/>
            <person name="Bense V."/>
            <person name="Catcheside P."/>
            <person name="Chovatia M."/>
            <person name="Cooper J."/>
            <person name="Damon W."/>
            <person name="Desjardin D."/>
            <person name="Finy P."/>
            <person name="Geml J."/>
            <person name="Haridas S."/>
            <person name="Hughes K."/>
            <person name="Justo A."/>
            <person name="Karasinski D."/>
            <person name="Kautmanova I."/>
            <person name="Kiss B."/>
            <person name="Kocsube S."/>
            <person name="Kotiranta H."/>
            <person name="LaButti K.M."/>
            <person name="Lechner B.E."/>
            <person name="Liimatainen K."/>
            <person name="Lipzen A."/>
            <person name="Lukacs Z."/>
            <person name="Mihaltcheva S."/>
            <person name="Morgado L.N."/>
            <person name="Niskanen T."/>
            <person name="Noordeloos M.E."/>
            <person name="Ohm R.A."/>
            <person name="Ortiz-Santana B."/>
            <person name="Ovrebo C."/>
            <person name="Racz N."/>
            <person name="Riley R."/>
            <person name="Savchenko A."/>
            <person name="Shiryaev A."/>
            <person name="Soop K."/>
            <person name="Spirin V."/>
            <person name="Szebenyi C."/>
            <person name="Tomsovsky M."/>
            <person name="Tulloss R.E."/>
            <person name="Uehling J."/>
            <person name="Grigoriev I.V."/>
            <person name="Vagvolgyi C."/>
            <person name="Papp T."/>
            <person name="Martin F.M."/>
            <person name="Miettinen O."/>
            <person name="Hibbett D.S."/>
            <person name="Nagy L.G."/>
        </authorList>
    </citation>
    <scope>NUCLEOTIDE SEQUENCE [LARGE SCALE GENOMIC DNA]</scope>
    <source>
        <strain evidence="1 2">NL-1719</strain>
    </source>
</reference>